<evidence type="ECO:0000256" key="8">
    <source>
        <dbReference type="ARBA" id="ARBA00023180"/>
    </source>
</evidence>
<feature type="transmembrane region" description="Helical" evidence="10">
    <location>
        <begin position="82"/>
        <end position="100"/>
    </location>
</feature>
<dbReference type="KEGG" id="osn:115215810"/>
<feature type="transmembrane region" description="Helical" evidence="10">
    <location>
        <begin position="207"/>
        <end position="235"/>
    </location>
</feature>
<evidence type="ECO:0000256" key="5">
    <source>
        <dbReference type="ARBA" id="ARBA00023040"/>
    </source>
</evidence>
<feature type="transmembrane region" description="Helical" evidence="10">
    <location>
        <begin position="49"/>
        <end position="70"/>
    </location>
</feature>
<keyword evidence="6 10" id="KW-0472">Membrane</keyword>
<dbReference type="GO" id="GO:0005000">
    <property type="term" value="F:vasopressin receptor activity"/>
    <property type="evidence" value="ECO:0007669"/>
    <property type="project" value="InterPro"/>
</dbReference>
<feature type="transmembrane region" description="Helical" evidence="10">
    <location>
        <begin position="161"/>
        <end position="182"/>
    </location>
</feature>
<feature type="transmembrane region" description="Helical" evidence="10">
    <location>
        <begin position="120"/>
        <end position="141"/>
    </location>
</feature>
<keyword evidence="7 10" id="KW-0675">Receptor</keyword>
<dbReference type="PANTHER" id="PTHR24241">
    <property type="entry name" value="NEUROPEPTIDE RECEPTOR-RELATED G-PROTEIN COUPLED RECEPTOR"/>
    <property type="match status" value="1"/>
</dbReference>
<dbReference type="RefSeq" id="XP_029640975.1">
    <property type="nucleotide sequence ID" value="XM_029785115.2"/>
</dbReference>
<reference evidence="12" key="1">
    <citation type="submission" date="2025-08" db="UniProtKB">
        <authorList>
            <consortium name="RefSeq"/>
        </authorList>
    </citation>
    <scope>IDENTIFICATION</scope>
</reference>
<dbReference type="Gene3D" id="1.20.1070.10">
    <property type="entry name" value="Rhodopsin 7-helix transmembrane proteins"/>
    <property type="match status" value="1"/>
</dbReference>
<name>A0A6P7SRP9_9MOLL</name>
<keyword evidence="3 10" id="KW-0812">Transmembrane</keyword>
<feature type="transmembrane region" description="Helical" evidence="10">
    <location>
        <begin position="294"/>
        <end position="318"/>
    </location>
</feature>
<dbReference type="PROSITE" id="PS00237">
    <property type="entry name" value="G_PROTEIN_RECEP_F1_1"/>
    <property type="match status" value="1"/>
</dbReference>
<organism evidence="11 12">
    <name type="scientific">Octopus sinensis</name>
    <name type="common">East Asian common octopus</name>
    <dbReference type="NCBI Taxonomy" id="2607531"/>
    <lineage>
        <taxon>Eukaryota</taxon>
        <taxon>Metazoa</taxon>
        <taxon>Spiralia</taxon>
        <taxon>Lophotrochozoa</taxon>
        <taxon>Mollusca</taxon>
        <taxon>Cephalopoda</taxon>
        <taxon>Coleoidea</taxon>
        <taxon>Octopodiformes</taxon>
        <taxon>Octopoda</taxon>
        <taxon>Incirrata</taxon>
        <taxon>Octopodidae</taxon>
        <taxon>Octopus</taxon>
    </lineage>
</organism>
<proteinExistence type="inferred from homology"/>
<feature type="transmembrane region" description="Helical" evidence="10">
    <location>
        <begin position="330"/>
        <end position="355"/>
    </location>
</feature>
<keyword evidence="4 10" id="KW-1133">Transmembrane helix</keyword>
<dbReference type="GO" id="GO:0032870">
    <property type="term" value="P:cellular response to hormone stimulus"/>
    <property type="evidence" value="ECO:0007669"/>
    <property type="project" value="TreeGrafter"/>
</dbReference>
<dbReference type="InterPro" id="IPR000276">
    <property type="entry name" value="GPCR_Rhodpsn"/>
</dbReference>
<evidence type="ECO:0000313" key="12">
    <source>
        <dbReference type="RefSeq" id="XP_029640975.1"/>
    </source>
</evidence>
<dbReference type="PROSITE" id="PS50262">
    <property type="entry name" value="G_PROTEIN_RECEP_F1_2"/>
    <property type="match status" value="1"/>
</dbReference>
<dbReference type="InterPro" id="IPR017452">
    <property type="entry name" value="GPCR_Rhodpsn_7TM"/>
</dbReference>
<evidence type="ECO:0000256" key="7">
    <source>
        <dbReference type="ARBA" id="ARBA00023170"/>
    </source>
</evidence>
<evidence type="ECO:0000256" key="6">
    <source>
        <dbReference type="ARBA" id="ARBA00023136"/>
    </source>
</evidence>
<comment type="subcellular location">
    <subcellularLocation>
        <location evidence="1 10">Cell membrane</location>
        <topology evidence="1 10">Multi-pass membrane protein</topology>
    </subcellularLocation>
</comment>
<comment type="similarity">
    <text evidence="10">Belongs to the G-protein coupled receptor 1 family. Vasopressin/oxytocin receptor subfamily.</text>
</comment>
<evidence type="ECO:0000313" key="11">
    <source>
        <dbReference type="Proteomes" id="UP000515154"/>
    </source>
</evidence>
<dbReference type="SUPFAM" id="SSF81321">
    <property type="entry name" value="Family A G protein-coupled receptor-like"/>
    <property type="match status" value="1"/>
</dbReference>
<dbReference type="InterPro" id="IPR001817">
    <property type="entry name" value="Vasoprsn_rcpt"/>
</dbReference>
<dbReference type="PANTHER" id="PTHR24241:SF161">
    <property type="entry name" value="G-PROTEIN COUPLED RECEPTORS FAMILY 1 PROFILE DOMAIN-CONTAINING PROTEIN"/>
    <property type="match status" value="1"/>
</dbReference>
<keyword evidence="8 10" id="KW-0325">Glycoprotein</keyword>
<dbReference type="GO" id="GO:0042277">
    <property type="term" value="F:peptide binding"/>
    <property type="evidence" value="ECO:0007669"/>
    <property type="project" value="TreeGrafter"/>
</dbReference>
<dbReference type="GO" id="GO:0005886">
    <property type="term" value="C:plasma membrane"/>
    <property type="evidence" value="ECO:0007669"/>
    <property type="project" value="UniProtKB-SubCell"/>
</dbReference>
<evidence type="ECO:0000256" key="3">
    <source>
        <dbReference type="ARBA" id="ARBA00022692"/>
    </source>
</evidence>
<evidence type="ECO:0000256" key="9">
    <source>
        <dbReference type="ARBA" id="ARBA00023224"/>
    </source>
</evidence>
<keyword evidence="5 10" id="KW-0297">G-protein coupled receptor</keyword>
<protein>
    <submittedName>
        <fullName evidence="12">Cephalotocin receptor 1</fullName>
    </submittedName>
</protein>
<evidence type="ECO:0000256" key="1">
    <source>
        <dbReference type="ARBA" id="ARBA00004651"/>
    </source>
</evidence>
<dbReference type="PRINTS" id="PR00896">
    <property type="entry name" value="VASOPRESSINR"/>
</dbReference>
<keyword evidence="9 10" id="KW-0807">Transducer</keyword>
<dbReference type="AlphaFoldDB" id="A0A6P7SRP9"/>
<dbReference type="PRINTS" id="PR00237">
    <property type="entry name" value="GPCRRHODOPSN"/>
</dbReference>
<evidence type="ECO:0000256" key="10">
    <source>
        <dbReference type="RuleBase" id="RU046427"/>
    </source>
</evidence>
<dbReference type="Pfam" id="PF00001">
    <property type="entry name" value="7tm_1"/>
    <property type="match status" value="1"/>
</dbReference>
<evidence type="ECO:0000256" key="4">
    <source>
        <dbReference type="ARBA" id="ARBA00022989"/>
    </source>
</evidence>
<keyword evidence="2" id="KW-1003">Cell membrane</keyword>
<dbReference type="Proteomes" id="UP000515154">
    <property type="component" value="Linkage group LG9"/>
</dbReference>
<evidence type="ECO:0000256" key="2">
    <source>
        <dbReference type="ARBA" id="ARBA00022475"/>
    </source>
</evidence>
<dbReference type="CDD" id="cd15196">
    <property type="entry name" value="7tmA_Vasopressin_Oxytocin"/>
    <property type="match status" value="1"/>
</dbReference>
<sequence>MRYITTHPNEISTQIWNNFSSTEIWSNFSAAKNETQPIRRNQDLANAEVITLAVVIIITVIGNSIVLITLFQRRKKLTRMHLFILHLSVTDLFVAFFNNLPQMIWDITFLFLGTDLLCRLVTYLQSVAMYASSYVLVATAIDRYFAICHPLSSHKWTTARVHVMVFIAWMLSFLFSTPQLFIWSMQFSNIGLTCQATFDPEWTLKFYITWLTVAIWILPTIALTLFYGMMCFAVWKRGRSTLGSSRTRNRSFLTNRVSTRIGQNHLTRGFSEEDMEGQSVNYNRGISRAKVRSVALTLSVVACYFICWSPFFVCQMWAAWDENAPYSGAIYTILLLLSSLNSCTNPWIYMIFSVFQHRAKTSRFVNDEETTSVTVLSSRNDIRLMSMKKKLEQTARN</sequence>
<gene>
    <name evidence="12" type="primary">LOC115215810</name>
</gene>
<keyword evidence="11" id="KW-1185">Reference proteome</keyword>
<accession>A0A6P7SRP9</accession>